<evidence type="ECO:0000256" key="4">
    <source>
        <dbReference type="ARBA" id="ARBA00024208"/>
    </source>
</evidence>
<keyword evidence="8" id="KW-1185">Reference proteome</keyword>
<evidence type="ECO:0000256" key="6">
    <source>
        <dbReference type="SAM" id="MobiDB-lite"/>
    </source>
</evidence>
<name>A0AAX6F230_IRIPA</name>
<feature type="coiled-coil region" evidence="5">
    <location>
        <begin position="207"/>
        <end position="255"/>
    </location>
</feature>
<evidence type="ECO:0000256" key="3">
    <source>
        <dbReference type="ARBA" id="ARBA00024186"/>
    </source>
</evidence>
<evidence type="ECO:0000256" key="2">
    <source>
        <dbReference type="ARBA" id="ARBA00023242"/>
    </source>
</evidence>
<comment type="caution">
    <text evidence="7">The sequence shown here is derived from an EMBL/GenBank/DDBJ whole genome shotgun (WGS) entry which is preliminary data.</text>
</comment>
<feature type="compositionally biased region" description="Acidic residues" evidence="6">
    <location>
        <begin position="1220"/>
        <end position="1230"/>
    </location>
</feature>
<evidence type="ECO:0000256" key="1">
    <source>
        <dbReference type="ARBA" id="ARBA00023054"/>
    </source>
</evidence>
<reference evidence="7" key="1">
    <citation type="journal article" date="2023" name="GigaByte">
        <title>Genome assembly of the bearded iris, Iris pallida Lam.</title>
        <authorList>
            <person name="Bruccoleri R.E."/>
            <person name="Oakeley E.J."/>
            <person name="Faust A.M.E."/>
            <person name="Altorfer M."/>
            <person name="Dessus-Babus S."/>
            <person name="Burckhardt D."/>
            <person name="Oertli M."/>
            <person name="Naumann U."/>
            <person name="Petersen F."/>
            <person name="Wong J."/>
        </authorList>
    </citation>
    <scope>NUCLEOTIDE SEQUENCE</scope>
    <source>
        <strain evidence="7">GSM-AAB239-AS_SAM_17_03QT</strain>
    </source>
</reference>
<feature type="region of interest" description="Disordered" evidence="6">
    <location>
        <begin position="401"/>
        <end position="428"/>
    </location>
</feature>
<comment type="subcellular location">
    <subcellularLocation>
        <location evidence="3">Nucleus lamina</location>
    </subcellularLocation>
</comment>
<protein>
    <submittedName>
        <fullName evidence="7">Protein CROWDED NUCLEI 1-like isoform X1</fullName>
    </submittedName>
</protein>
<dbReference type="GO" id="GO:0006997">
    <property type="term" value="P:nucleus organization"/>
    <property type="evidence" value="ECO:0007669"/>
    <property type="project" value="InterPro"/>
</dbReference>
<feature type="region of interest" description="Disordered" evidence="6">
    <location>
        <begin position="875"/>
        <end position="919"/>
    </location>
</feature>
<feature type="compositionally biased region" description="Basic residues" evidence="6">
    <location>
        <begin position="970"/>
        <end position="988"/>
    </location>
</feature>
<dbReference type="PANTHER" id="PTHR31908">
    <property type="entry name" value="PROTEIN CROWDED NUCLEI 4"/>
    <property type="match status" value="1"/>
</dbReference>
<comment type="similarity">
    <text evidence="4">Belongs to the CRWN family.</text>
</comment>
<evidence type="ECO:0000313" key="7">
    <source>
        <dbReference type="EMBL" id="KAJ6810243.1"/>
    </source>
</evidence>
<dbReference type="PANTHER" id="PTHR31908:SF11">
    <property type="entry name" value="PROTEIN CROWDED NUCLEI 1"/>
    <property type="match status" value="1"/>
</dbReference>
<dbReference type="InterPro" id="IPR040418">
    <property type="entry name" value="CRWN"/>
</dbReference>
<dbReference type="Proteomes" id="UP001140949">
    <property type="component" value="Unassembled WGS sequence"/>
</dbReference>
<reference evidence="7" key="2">
    <citation type="submission" date="2023-04" db="EMBL/GenBank/DDBJ databases">
        <authorList>
            <person name="Bruccoleri R.E."/>
            <person name="Oakeley E.J."/>
            <person name="Faust A.-M."/>
            <person name="Dessus-Babus S."/>
            <person name="Altorfer M."/>
            <person name="Burckhardt D."/>
            <person name="Oertli M."/>
            <person name="Naumann U."/>
            <person name="Petersen F."/>
            <person name="Wong J."/>
        </authorList>
    </citation>
    <scope>NUCLEOTIDE SEQUENCE</scope>
    <source>
        <strain evidence="7">GSM-AAB239-AS_SAM_17_03QT</strain>
        <tissue evidence="7">Leaf</tissue>
    </source>
</reference>
<organism evidence="7 8">
    <name type="scientific">Iris pallida</name>
    <name type="common">Sweet iris</name>
    <dbReference type="NCBI Taxonomy" id="29817"/>
    <lineage>
        <taxon>Eukaryota</taxon>
        <taxon>Viridiplantae</taxon>
        <taxon>Streptophyta</taxon>
        <taxon>Embryophyta</taxon>
        <taxon>Tracheophyta</taxon>
        <taxon>Spermatophyta</taxon>
        <taxon>Magnoliopsida</taxon>
        <taxon>Liliopsida</taxon>
        <taxon>Asparagales</taxon>
        <taxon>Iridaceae</taxon>
        <taxon>Iridoideae</taxon>
        <taxon>Irideae</taxon>
        <taxon>Iris</taxon>
    </lineage>
</organism>
<feature type="region of interest" description="Disordered" evidence="6">
    <location>
        <begin position="1017"/>
        <end position="1071"/>
    </location>
</feature>
<dbReference type="GO" id="GO:0005652">
    <property type="term" value="C:nuclear lamina"/>
    <property type="evidence" value="ECO:0007669"/>
    <property type="project" value="UniProtKB-SubCell"/>
</dbReference>
<evidence type="ECO:0000313" key="8">
    <source>
        <dbReference type="Proteomes" id="UP001140949"/>
    </source>
</evidence>
<sequence length="1247" mass="142485">MFTPQRKGWSLSPRVGGSNPRGARSSALGKGKALERGLDLLPPPPPQALLGETGGGGGGNGGGDADDWRMFREEGFLDESAIQRKDREALAARIAELEEELHKYQYNMGLILIEKKDLSSTFDELRQHLSEAEEILNREQAAHMIAMSESEKREDNLRKALGVEKQCVTDMEKALREMRAEIAEVKFTSDNRLAEANVLETSLEEKRLEVERKLHSADAKLAEATRRTSEIDRKLVDVEARERKLQRDLLSLNTERKSHGNVFMEQREYLLEWEKKLQDGQMRLVDGQRSLNEREDATNETDKVLREKEEEIAEARRMIDTTTNSLKNKEDVVSVRLKDVATKEKEVGIKITNLDKREKNLLAIEEKLNAREREEIQKVIDAHNAILDAKKHEFELEMEKKRKSFDEEGASRLNEVDKEKRELKRKEEQITKREEALENKIEKQKNKDKDLDTKSKALKKWEQSVKAEEKKLEEENKQIFNESQELVVSRTELESLKAAMKAEEQQILIEKESLKLTKEEREQHLKFQADLKQEIEEYRMVKDSVVKEREALREEREKFEREWGVLDDKKLSFKAEAEKFKDEKQRFENWKHHEHERLKNESLQDRADIQRELEDLRLEKEAFENSMEHDRSEALEVAKRAQADAARELEIHKHDLEMNFQKKQEEMEKRLLEKENEFEKRKEAEWVRVTSSVNIHDSKIRKLKVEQDTLEREKEELSVNRSKLVADQADIHKDIDTLRMLSGNLKDQREEFSKERDQFLNVAAKCKSCHNCGVTVSELELLDFQPSTGIEDTDVFLPSLADGYIEERMEGRQVIQSPQVIVSQSVYSGDHMSWLQKCSRLFKFSPGKNVEHSTERDEMPIQFGERLDMAVSDDENNYGVADNSFSTQMVQSDGGGREVDESERLNSAGDEPQPYLGVADNSIDIGKAHSDYDFNETEGETTVPSFDEPNEMEGSSHPPEKDSQPQPPMQRRHQPGRRGKAKITRTHSVKAVLEDAKTIIGEASELELDREVNVNAKDSQNIDEQSQGALVQADSVAGNTRQKRRRPPTSGMTNELEAGDSEGRSESVSLGGCRKKQNIAPAMQVPREKRYNLRGSKVMSTVAATEATSEQATGHKAEASHEKQISRDVRADEASSKYKVENVTSTHMIQKSAAGTVIEVHEMSSHIITGHEPEAVHGEPVNVLESDLIELAELSEGIGEDGDEVDGAAATPATPSNGETSEDEDMDEEDEKKNASMRKKLWTFFTT</sequence>
<accession>A0AAX6F230</accession>
<keyword evidence="2" id="KW-0539">Nucleus</keyword>
<feature type="region of interest" description="Disordered" evidence="6">
    <location>
        <begin position="1107"/>
        <end position="1133"/>
    </location>
</feature>
<feature type="coiled-coil region" evidence="5">
    <location>
        <begin position="80"/>
        <end position="142"/>
    </location>
</feature>
<keyword evidence="1 5" id="KW-0175">Coiled coil</keyword>
<dbReference type="AlphaFoldDB" id="A0AAX6F230"/>
<feature type="compositionally biased region" description="Polar residues" evidence="6">
    <location>
        <begin position="1017"/>
        <end position="1029"/>
    </location>
</feature>
<feature type="region of interest" description="Disordered" evidence="6">
    <location>
        <begin position="933"/>
        <end position="989"/>
    </location>
</feature>
<feature type="coiled-coil region" evidence="5">
    <location>
        <begin position="294"/>
        <end position="325"/>
    </location>
</feature>
<feature type="compositionally biased region" description="Basic and acidic residues" evidence="6">
    <location>
        <begin position="895"/>
        <end position="904"/>
    </location>
</feature>
<dbReference type="EMBL" id="JANAVB010032616">
    <property type="protein sequence ID" value="KAJ6810243.1"/>
    <property type="molecule type" value="Genomic_DNA"/>
</dbReference>
<feature type="compositionally biased region" description="Gly residues" evidence="6">
    <location>
        <begin position="52"/>
        <end position="63"/>
    </location>
</feature>
<feature type="coiled-coil region" evidence="5">
    <location>
        <begin position="599"/>
        <end position="727"/>
    </location>
</feature>
<feature type="compositionally biased region" description="Basic and acidic residues" evidence="6">
    <location>
        <begin position="1113"/>
        <end position="1133"/>
    </location>
</feature>
<evidence type="ECO:0000256" key="5">
    <source>
        <dbReference type="SAM" id="Coils"/>
    </source>
</evidence>
<feature type="region of interest" description="Disordered" evidence="6">
    <location>
        <begin position="1198"/>
        <end position="1247"/>
    </location>
</feature>
<gene>
    <name evidence="7" type="ORF">M6B38_158485</name>
</gene>
<feature type="region of interest" description="Disordered" evidence="6">
    <location>
        <begin position="1"/>
        <end position="65"/>
    </location>
</feature>
<proteinExistence type="inferred from homology"/>